<dbReference type="RefSeq" id="WP_131813795.1">
    <property type="nucleotide sequence ID" value="NZ_LFOE01000002.1"/>
</dbReference>
<sequence>MDNNIADQVAQLPVNVFHGTRVSMAERIIAEGFAPLPVAEQIEAVAETYDVPAKSLLVDLREYGRFAVLDPRPDTVFVTRHPVKAGSWADRAPEATWEALWAVYRIRNPHVG</sequence>
<reference evidence="1 2" key="1">
    <citation type="submission" date="2015-06" db="EMBL/GenBank/DDBJ databases">
        <title>Genome sequence of Mycobacterium kumamotonense strain Roo.</title>
        <authorList>
            <person name="Greninger A.L."/>
            <person name="Cunningham G."/>
            <person name="Miller S."/>
        </authorList>
    </citation>
    <scope>NUCLEOTIDE SEQUENCE [LARGE SCALE GENOMIC DNA]</scope>
    <source>
        <strain evidence="1 2">Roo</strain>
    </source>
</reference>
<organism evidence="1 2">
    <name type="scientific">Mycolicibacter kumamotonensis</name>
    <dbReference type="NCBI Taxonomy" id="354243"/>
    <lineage>
        <taxon>Bacteria</taxon>
        <taxon>Bacillati</taxon>
        <taxon>Actinomycetota</taxon>
        <taxon>Actinomycetes</taxon>
        <taxon>Mycobacteriales</taxon>
        <taxon>Mycobacteriaceae</taxon>
        <taxon>Mycolicibacter</taxon>
    </lineage>
</organism>
<comment type="caution">
    <text evidence="1">The sequence shown here is derived from an EMBL/GenBank/DDBJ whole genome shotgun (WGS) entry which is preliminary data.</text>
</comment>
<accession>A0A1B8SKC6</accession>
<evidence type="ECO:0000313" key="2">
    <source>
        <dbReference type="Proteomes" id="UP000092668"/>
    </source>
</evidence>
<gene>
    <name evidence="1" type="ORF">ACT18_02560</name>
</gene>
<dbReference type="AlphaFoldDB" id="A0A1B8SKC6"/>
<name>A0A1B8SKC6_9MYCO</name>
<proteinExistence type="predicted"/>
<dbReference type="EMBL" id="LFOE01000002">
    <property type="protein sequence ID" value="OBY33196.1"/>
    <property type="molecule type" value="Genomic_DNA"/>
</dbReference>
<dbReference type="OrthoDB" id="9778305at2"/>
<dbReference type="Proteomes" id="UP000092668">
    <property type="component" value="Unassembled WGS sequence"/>
</dbReference>
<protein>
    <submittedName>
        <fullName evidence="1">Uncharacterized protein</fullName>
    </submittedName>
</protein>
<keyword evidence="2" id="KW-1185">Reference proteome</keyword>
<evidence type="ECO:0000313" key="1">
    <source>
        <dbReference type="EMBL" id="OBY33196.1"/>
    </source>
</evidence>